<keyword evidence="3" id="KW-0238">DNA-binding</keyword>
<evidence type="ECO:0000256" key="1">
    <source>
        <dbReference type="ARBA" id="ARBA00009437"/>
    </source>
</evidence>
<evidence type="ECO:0000313" key="8">
    <source>
        <dbReference type="Proteomes" id="UP001170481"/>
    </source>
</evidence>
<dbReference type="GO" id="GO:0003700">
    <property type="term" value="F:DNA-binding transcription factor activity"/>
    <property type="evidence" value="ECO:0007669"/>
    <property type="project" value="InterPro"/>
</dbReference>
<dbReference type="PRINTS" id="PR00039">
    <property type="entry name" value="HTHLYSR"/>
</dbReference>
<keyword evidence="2" id="KW-0805">Transcription regulation</keyword>
<dbReference type="InterPro" id="IPR036390">
    <property type="entry name" value="WH_DNA-bd_sf"/>
</dbReference>
<evidence type="ECO:0000313" key="7">
    <source>
        <dbReference type="EMBL" id="MDO6670769.1"/>
    </source>
</evidence>
<dbReference type="PANTHER" id="PTHR30579">
    <property type="entry name" value="TRANSCRIPTIONAL REGULATOR"/>
    <property type="match status" value="1"/>
</dbReference>
<dbReference type="Pfam" id="PF00126">
    <property type="entry name" value="HTH_1"/>
    <property type="match status" value="1"/>
</dbReference>
<protein>
    <submittedName>
        <fullName evidence="7">LysR family transcriptional regulator</fullName>
    </submittedName>
</protein>
<name>A0AAP4TW07_9GAMM</name>
<dbReference type="Proteomes" id="UP001170481">
    <property type="component" value="Unassembled WGS sequence"/>
</dbReference>
<evidence type="ECO:0000256" key="2">
    <source>
        <dbReference type="ARBA" id="ARBA00023015"/>
    </source>
</evidence>
<proteinExistence type="inferred from homology"/>
<gene>
    <name evidence="7" type="ORF">Q4535_01430</name>
</gene>
<evidence type="ECO:0000256" key="3">
    <source>
        <dbReference type="ARBA" id="ARBA00023125"/>
    </source>
</evidence>
<accession>A0AAP4TW07</accession>
<reference evidence="7" key="1">
    <citation type="submission" date="2023-07" db="EMBL/GenBank/DDBJ databases">
        <title>Genome content predicts the carbon catabolic preferences of heterotrophic bacteria.</title>
        <authorList>
            <person name="Gralka M."/>
        </authorList>
    </citation>
    <scope>NUCLEOTIDE SEQUENCE</scope>
    <source>
        <strain evidence="7">C2R13</strain>
    </source>
</reference>
<sequence>MDTDLLRAFVTVAECEGFSAAGKVLHRTQSAVSLQIKRLEDQMGGALLSRTSRRVELTASGGRLLPYARHILKLQDEARQVLGVDRKNELIRLGTSEEQASTYLPELLSRFAADHPEVRLEVTCKISASLVHDFQEGLLDAVLVVRHGPTQTGRLLGRERMVWVVAEDQSLADWEVLPLALNPEGCIFRAHAFAALGRDDRQWDVRYSSQSPTGINLPVKAGLALTVKTPRSVPSGCRIVGDDEGLPPLGHVEIELHRSPGHVSDALSDFCDHLEAIVTGKGKLEEVGALEASAEVGTEASPEAGADSDVATAREAATAG</sequence>
<evidence type="ECO:0000256" key="5">
    <source>
        <dbReference type="SAM" id="MobiDB-lite"/>
    </source>
</evidence>
<feature type="domain" description="HTH lysR-type" evidence="6">
    <location>
        <begin position="1"/>
        <end position="58"/>
    </location>
</feature>
<evidence type="ECO:0000256" key="4">
    <source>
        <dbReference type="ARBA" id="ARBA00023163"/>
    </source>
</evidence>
<keyword evidence="4" id="KW-0804">Transcription</keyword>
<dbReference type="Gene3D" id="1.10.10.10">
    <property type="entry name" value="Winged helix-like DNA-binding domain superfamily/Winged helix DNA-binding domain"/>
    <property type="match status" value="1"/>
</dbReference>
<dbReference type="PROSITE" id="PS50931">
    <property type="entry name" value="HTH_LYSR"/>
    <property type="match status" value="1"/>
</dbReference>
<organism evidence="7 8">
    <name type="scientific">Cobetia amphilecti</name>
    <dbReference type="NCBI Taxonomy" id="1055104"/>
    <lineage>
        <taxon>Bacteria</taxon>
        <taxon>Pseudomonadati</taxon>
        <taxon>Pseudomonadota</taxon>
        <taxon>Gammaproteobacteria</taxon>
        <taxon>Oceanospirillales</taxon>
        <taxon>Halomonadaceae</taxon>
        <taxon>Cobetia</taxon>
    </lineage>
</organism>
<dbReference type="InterPro" id="IPR050176">
    <property type="entry name" value="LTTR"/>
</dbReference>
<comment type="similarity">
    <text evidence="1">Belongs to the LysR transcriptional regulatory family.</text>
</comment>
<dbReference type="SUPFAM" id="SSF53850">
    <property type="entry name" value="Periplasmic binding protein-like II"/>
    <property type="match status" value="1"/>
</dbReference>
<dbReference type="Pfam" id="PF03466">
    <property type="entry name" value="LysR_substrate"/>
    <property type="match status" value="1"/>
</dbReference>
<dbReference type="PANTHER" id="PTHR30579:SF7">
    <property type="entry name" value="HTH-TYPE TRANSCRIPTIONAL REGULATOR LRHA-RELATED"/>
    <property type="match status" value="1"/>
</dbReference>
<dbReference type="InterPro" id="IPR005119">
    <property type="entry name" value="LysR_subst-bd"/>
</dbReference>
<evidence type="ECO:0000259" key="6">
    <source>
        <dbReference type="PROSITE" id="PS50931"/>
    </source>
</evidence>
<dbReference type="FunFam" id="1.10.10.10:FF:000001">
    <property type="entry name" value="LysR family transcriptional regulator"/>
    <property type="match status" value="1"/>
</dbReference>
<comment type="caution">
    <text evidence="7">The sequence shown here is derived from an EMBL/GenBank/DDBJ whole genome shotgun (WGS) entry which is preliminary data.</text>
</comment>
<dbReference type="InterPro" id="IPR000847">
    <property type="entry name" value="LysR_HTH_N"/>
</dbReference>
<dbReference type="GO" id="GO:0003677">
    <property type="term" value="F:DNA binding"/>
    <property type="evidence" value="ECO:0007669"/>
    <property type="project" value="UniProtKB-KW"/>
</dbReference>
<dbReference type="RefSeq" id="WP_303592661.1">
    <property type="nucleotide sequence ID" value="NZ_JAUORK010000002.1"/>
</dbReference>
<feature type="region of interest" description="Disordered" evidence="5">
    <location>
        <begin position="293"/>
        <end position="320"/>
    </location>
</feature>
<dbReference type="EMBL" id="JAUORK010000002">
    <property type="protein sequence ID" value="MDO6670769.1"/>
    <property type="molecule type" value="Genomic_DNA"/>
</dbReference>
<dbReference type="InterPro" id="IPR036388">
    <property type="entry name" value="WH-like_DNA-bd_sf"/>
</dbReference>
<dbReference type="AlphaFoldDB" id="A0AAP4TW07"/>
<dbReference type="SUPFAM" id="SSF46785">
    <property type="entry name" value="Winged helix' DNA-binding domain"/>
    <property type="match status" value="1"/>
</dbReference>
<dbReference type="Gene3D" id="3.40.190.10">
    <property type="entry name" value="Periplasmic binding protein-like II"/>
    <property type="match status" value="2"/>
</dbReference>